<dbReference type="InterPro" id="IPR043168">
    <property type="entry name" value="DegV_C"/>
</dbReference>
<dbReference type="NCBIfam" id="TIGR00762">
    <property type="entry name" value="DegV"/>
    <property type="match status" value="1"/>
</dbReference>
<dbReference type="GO" id="GO:0008289">
    <property type="term" value="F:lipid binding"/>
    <property type="evidence" value="ECO:0007669"/>
    <property type="project" value="UniProtKB-KW"/>
</dbReference>
<dbReference type="PANTHER" id="PTHR33434:SF3">
    <property type="entry name" value="DEGV DOMAIN-CONTAINING PROTEIN YITS"/>
    <property type="match status" value="1"/>
</dbReference>
<dbReference type="InterPro" id="IPR050270">
    <property type="entry name" value="DegV_domain_contain"/>
</dbReference>
<gene>
    <name evidence="3" type="ORF">SAMN05428946_0428</name>
</gene>
<dbReference type="Pfam" id="PF02645">
    <property type="entry name" value="DegV"/>
    <property type="match status" value="1"/>
</dbReference>
<evidence type="ECO:0000313" key="3">
    <source>
        <dbReference type="EMBL" id="SIT68947.1"/>
    </source>
</evidence>
<proteinExistence type="predicted"/>
<dbReference type="Gene3D" id="3.30.1180.10">
    <property type="match status" value="1"/>
</dbReference>
<dbReference type="EMBL" id="FTPL01000001">
    <property type="protein sequence ID" value="SIT68947.1"/>
    <property type="molecule type" value="Genomic_DNA"/>
</dbReference>
<dbReference type="RefSeq" id="WP_076756715.1">
    <property type="nucleotide sequence ID" value="NZ_FTPL01000001.1"/>
</dbReference>
<dbReference type="AlphaFoldDB" id="A0A1U7PM81"/>
<dbReference type="Proteomes" id="UP000187550">
    <property type="component" value="Unassembled WGS sequence"/>
</dbReference>
<dbReference type="STRING" id="550447.SAMN05428946_0428"/>
<dbReference type="InterPro" id="IPR003797">
    <property type="entry name" value="DegV"/>
</dbReference>
<comment type="function">
    <text evidence="1">May bind long-chain fatty acids, such as palmitate, and may play a role in lipid transport or fatty acid metabolism.</text>
</comment>
<evidence type="ECO:0000313" key="4">
    <source>
        <dbReference type="Proteomes" id="UP000187550"/>
    </source>
</evidence>
<dbReference type="PROSITE" id="PS51482">
    <property type="entry name" value="DEGV"/>
    <property type="match status" value="1"/>
</dbReference>
<dbReference type="OrthoDB" id="9780660at2"/>
<name>A0A1U7PM81_9BACI</name>
<keyword evidence="2" id="KW-0446">Lipid-binding</keyword>
<evidence type="ECO:0000256" key="2">
    <source>
        <dbReference type="ARBA" id="ARBA00023121"/>
    </source>
</evidence>
<protein>
    <submittedName>
        <fullName evidence="3">EDD domain protein, DegV family</fullName>
    </submittedName>
</protein>
<sequence>MKLYADSATDLPLAFFREHDVELIPLHVEIGGASYRDIVEIDSKEIFRKIRGGDRPKTSQASPEEFIGQWESLARSGEKGLYIAFSSELSGTYSTAVMMRDQVMGDHPGLDLEIIDTKCASLGYGLLLIEAARLREEGRERDEIADAIRQMAARMVHLFTVEDLDYLAKGGRLSRAGAFIGGLLNIKPLLHVEDGKLVPIEKHRGRKKVFQRMNALMGERGSGLSRQRVAISHGDDEEAALALKSLIEETHQPESVDIHMIGSVIGSHAGPGTIALFFQDLEAGPESLQKG</sequence>
<organism evidence="3 4">
    <name type="scientific">Edaphobacillus lindanitolerans</name>
    <dbReference type="NCBI Taxonomy" id="550447"/>
    <lineage>
        <taxon>Bacteria</taxon>
        <taxon>Bacillati</taxon>
        <taxon>Bacillota</taxon>
        <taxon>Bacilli</taxon>
        <taxon>Bacillales</taxon>
        <taxon>Bacillaceae</taxon>
        <taxon>Edaphobacillus</taxon>
    </lineage>
</organism>
<accession>A0A1U7PM81</accession>
<evidence type="ECO:0000256" key="1">
    <source>
        <dbReference type="ARBA" id="ARBA00003238"/>
    </source>
</evidence>
<dbReference type="PANTHER" id="PTHR33434">
    <property type="entry name" value="DEGV DOMAIN-CONTAINING PROTEIN DR_1986-RELATED"/>
    <property type="match status" value="1"/>
</dbReference>
<keyword evidence="4" id="KW-1185">Reference proteome</keyword>
<dbReference type="SUPFAM" id="SSF82549">
    <property type="entry name" value="DAK1/DegV-like"/>
    <property type="match status" value="1"/>
</dbReference>
<dbReference type="Gene3D" id="3.40.50.10170">
    <property type="match status" value="1"/>
</dbReference>
<reference evidence="4" key="1">
    <citation type="submission" date="2017-01" db="EMBL/GenBank/DDBJ databases">
        <authorList>
            <person name="Varghese N."/>
            <person name="Submissions S."/>
        </authorList>
    </citation>
    <scope>NUCLEOTIDE SEQUENCE [LARGE SCALE GENOMIC DNA]</scope>
    <source>
        <strain evidence="4">MNA4</strain>
    </source>
</reference>